<evidence type="ECO:0000256" key="2">
    <source>
        <dbReference type="SAM" id="SignalP"/>
    </source>
</evidence>
<sequence length="480" mass="50297">MQSSSEQKKCQGYQALLALATLTLVLCPLKSKATDANAAADAATDVCKALWFLDTLAINIRQAVNVAAANKRLLEQQALALKLAYLSAGGPRRTGYAMLAGLAADQLNEQDKQLKEKEPLYQAAATAISELSSKLKTAATIQNRKTKLTATPTKDADGQGKVTTATTTCSYIGQQEEAVSLQCTIDTTAMPQLAAAKIKLEGLNKVPYPAQGFTATLTSDIYAFGKGTIASASTKSKGDYYCSDGAATSIGGTIAGTNAIGTIVLPKATAHGIAAAAFKQSDTAKDCIQISGKPGSYEHEKTTLLHTVCRASQAPLNIANSALDVSITDFSTGGQHAGYTMAALKGQGLMPESAEELDKTKADEFLKAVFGTKESTIAEDYIKALSENRLSFAGKGKGNKEEANKIAKSNAAGAAIAFFGAKSAQVQATKSAEGEPAKKKDTEDKTDDKKDGDNKTNTNTTTNNSFLIKTSPLLLAFLLF</sequence>
<dbReference type="VEuPathDB" id="TriTrypDB:Tb927.11.18430"/>
<feature type="chain" id="PRO_5004058599" evidence="2">
    <location>
        <begin position="34"/>
        <end position="480"/>
    </location>
</feature>
<accession>M4TDN2</accession>
<dbReference type="EMBL" id="KC613744">
    <property type="protein sequence ID" value="AGH61175.1"/>
    <property type="molecule type" value="Genomic_DNA"/>
</dbReference>
<dbReference type="AlphaFoldDB" id="M4TDN2"/>
<feature type="region of interest" description="Disordered" evidence="1">
    <location>
        <begin position="427"/>
        <end position="463"/>
    </location>
</feature>
<keyword evidence="2" id="KW-0732">Signal</keyword>
<protein>
    <submittedName>
        <fullName evidence="3">Variant surface glycoprotein 618</fullName>
    </submittedName>
</protein>
<feature type="signal peptide" evidence="2">
    <location>
        <begin position="1"/>
        <end position="33"/>
    </location>
</feature>
<evidence type="ECO:0000313" key="3">
    <source>
        <dbReference type="EMBL" id="AGH61175.1"/>
    </source>
</evidence>
<evidence type="ECO:0000256" key="1">
    <source>
        <dbReference type="SAM" id="MobiDB-lite"/>
    </source>
</evidence>
<name>M4TDN2_9TRYP</name>
<reference evidence="3" key="2">
    <citation type="journal article" date="2014" name="Mol. Biochem. Parasitol.">
        <title>Capturing the variant surface glycoprotein repertoire (the VSGnome) of Trypanosoma brucei Lister 427.</title>
        <authorList>
            <person name="Cross G.A."/>
            <person name="Kim H.S."/>
            <person name="Wickstead B."/>
        </authorList>
    </citation>
    <scope>NUCLEOTIDE SEQUENCE</scope>
    <source>
        <strain evidence="3">Lister 427</strain>
    </source>
</reference>
<organism evidence="3">
    <name type="scientific">Trypanosoma brucei</name>
    <dbReference type="NCBI Taxonomy" id="5691"/>
    <lineage>
        <taxon>Eukaryota</taxon>
        <taxon>Discoba</taxon>
        <taxon>Euglenozoa</taxon>
        <taxon>Kinetoplastea</taxon>
        <taxon>Metakinetoplastina</taxon>
        <taxon>Trypanosomatida</taxon>
        <taxon>Trypanosomatidae</taxon>
        <taxon>Trypanosoma</taxon>
    </lineage>
</organism>
<feature type="compositionally biased region" description="Basic and acidic residues" evidence="1">
    <location>
        <begin position="432"/>
        <end position="454"/>
    </location>
</feature>
<dbReference type="VEuPathDB" id="TriTrypDB:Tb427_000633200"/>
<reference evidence="3" key="1">
    <citation type="submission" date="2013-02" db="EMBL/GenBank/DDBJ databases">
        <authorList>
            <person name="Cross G.A.M."/>
            <person name="Kim H.-S."/>
            <person name="Wickstead B."/>
        </authorList>
    </citation>
    <scope>NUCLEOTIDE SEQUENCE</scope>
    <source>
        <strain evidence="3">Lister 427</strain>
    </source>
</reference>
<proteinExistence type="predicted"/>